<accession>A0A0E9SD04</accession>
<protein>
    <submittedName>
        <fullName evidence="1">Uncharacterized protein</fullName>
    </submittedName>
</protein>
<dbReference type="AlphaFoldDB" id="A0A0E9SD04"/>
<organism evidence="1">
    <name type="scientific">Anguilla anguilla</name>
    <name type="common">European freshwater eel</name>
    <name type="synonym">Muraena anguilla</name>
    <dbReference type="NCBI Taxonomy" id="7936"/>
    <lineage>
        <taxon>Eukaryota</taxon>
        <taxon>Metazoa</taxon>
        <taxon>Chordata</taxon>
        <taxon>Craniata</taxon>
        <taxon>Vertebrata</taxon>
        <taxon>Euteleostomi</taxon>
        <taxon>Actinopterygii</taxon>
        <taxon>Neopterygii</taxon>
        <taxon>Teleostei</taxon>
        <taxon>Anguilliformes</taxon>
        <taxon>Anguillidae</taxon>
        <taxon>Anguilla</taxon>
    </lineage>
</organism>
<evidence type="ECO:0000313" key="1">
    <source>
        <dbReference type="EMBL" id="JAH39234.1"/>
    </source>
</evidence>
<proteinExistence type="predicted"/>
<name>A0A0E9SD04_ANGAN</name>
<dbReference type="EMBL" id="GBXM01069343">
    <property type="protein sequence ID" value="JAH39234.1"/>
    <property type="molecule type" value="Transcribed_RNA"/>
</dbReference>
<reference evidence="1" key="2">
    <citation type="journal article" date="2015" name="Fish Shellfish Immunol.">
        <title>Early steps in the European eel (Anguilla anguilla)-Vibrio vulnificus interaction in the gills: Role of the RtxA13 toxin.</title>
        <authorList>
            <person name="Callol A."/>
            <person name="Pajuelo D."/>
            <person name="Ebbesson L."/>
            <person name="Teles M."/>
            <person name="MacKenzie S."/>
            <person name="Amaro C."/>
        </authorList>
    </citation>
    <scope>NUCLEOTIDE SEQUENCE</scope>
</reference>
<reference evidence="1" key="1">
    <citation type="submission" date="2014-11" db="EMBL/GenBank/DDBJ databases">
        <authorList>
            <person name="Amaro Gonzalez C."/>
        </authorList>
    </citation>
    <scope>NUCLEOTIDE SEQUENCE</scope>
</reference>
<sequence>MTRNNALYLKYSTLSVCLDRTANECILNEHG</sequence>